<dbReference type="EMBL" id="QGTX01000001">
    <property type="protein sequence ID" value="PWW22172.1"/>
    <property type="molecule type" value="Genomic_DNA"/>
</dbReference>
<protein>
    <submittedName>
        <fullName evidence="4">Transmembrane protein DUF3566</fullName>
    </submittedName>
</protein>
<keyword evidence="2" id="KW-1133">Transmembrane helix</keyword>
<keyword evidence="2 4" id="KW-0812">Transmembrane</keyword>
<keyword evidence="2" id="KW-0472">Membrane</keyword>
<evidence type="ECO:0000259" key="3">
    <source>
        <dbReference type="Pfam" id="PF12089"/>
    </source>
</evidence>
<name>A0A317QFY1_9ACTN</name>
<feature type="compositionally biased region" description="Low complexity" evidence="1">
    <location>
        <begin position="62"/>
        <end position="80"/>
    </location>
</feature>
<feature type="domain" description="DUF3566" evidence="3">
    <location>
        <begin position="136"/>
        <end position="253"/>
    </location>
</feature>
<accession>A0A317QFY1</accession>
<evidence type="ECO:0000256" key="1">
    <source>
        <dbReference type="SAM" id="MobiDB-lite"/>
    </source>
</evidence>
<feature type="transmembrane region" description="Helical" evidence="2">
    <location>
        <begin position="154"/>
        <end position="177"/>
    </location>
</feature>
<organism evidence="4 5">
    <name type="scientific">Geodermatophilus normandii</name>
    <dbReference type="NCBI Taxonomy" id="1137989"/>
    <lineage>
        <taxon>Bacteria</taxon>
        <taxon>Bacillati</taxon>
        <taxon>Actinomycetota</taxon>
        <taxon>Actinomycetes</taxon>
        <taxon>Geodermatophilales</taxon>
        <taxon>Geodermatophilaceae</taxon>
        <taxon>Geodermatophilus</taxon>
    </lineage>
</organism>
<reference evidence="5" key="1">
    <citation type="submission" date="2018-05" db="EMBL/GenBank/DDBJ databases">
        <authorList>
            <person name="Klenk H.-P."/>
            <person name="Huntemann M."/>
            <person name="Clum A."/>
            <person name="Pillay M."/>
            <person name="Palaniappan K."/>
            <person name="Varghese N."/>
            <person name="Mikhailova N."/>
            <person name="Stamatis D."/>
            <person name="Reddy T."/>
            <person name="Daum C."/>
            <person name="Shapiro N."/>
            <person name="Ivanova N."/>
            <person name="Kyrpides N."/>
            <person name="Woyke T."/>
        </authorList>
    </citation>
    <scope>NUCLEOTIDE SEQUENCE [LARGE SCALE GENOMIC DNA]</scope>
    <source>
        <strain evidence="5">DSM 45417</strain>
    </source>
</reference>
<feature type="compositionally biased region" description="Low complexity" evidence="1">
    <location>
        <begin position="14"/>
        <end position="54"/>
    </location>
</feature>
<gene>
    <name evidence="4" type="ORF">JD79_01323</name>
</gene>
<evidence type="ECO:0000313" key="4">
    <source>
        <dbReference type="EMBL" id="PWW22172.1"/>
    </source>
</evidence>
<comment type="caution">
    <text evidence="4">The sequence shown here is derived from an EMBL/GenBank/DDBJ whole genome shotgun (WGS) entry which is preliminary data.</text>
</comment>
<feature type="transmembrane region" description="Helical" evidence="2">
    <location>
        <begin position="210"/>
        <end position="237"/>
    </location>
</feature>
<dbReference type="AlphaFoldDB" id="A0A317QFY1"/>
<proteinExistence type="predicted"/>
<dbReference type="Pfam" id="PF12089">
    <property type="entry name" value="DUF3566"/>
    <property type="match status" value="1"/>
</dbReference>
<evidence type="ECO:0000256" key="2">
    <source>
        <dbReference type="SAM" id="Phobius"/>
    </source>
</evidence>
<keyword evidence="5" id="KW-1185">Reference proteome</keyword>
<sequence length="255" mass="24906">MSDRPQAVRTGVRPDGAPGADGTPGTGASPAGASPVGASPVGATTAGQPAAGGPSLAKPATGQVPLQAPGQAPGQAPAQGHGQGPGPVPADATVPPPSGTTQVVPPASVAPPPATGARTGQQQAAGKGKGRGVRGPRRARLQLRHIDTWSALKISLVLSIALFFVWMVAIGILYGVLSGLGVFDTLNDLFGQLGTASDGEGGSNVITPGIVFGGAAVIGAINIVLMTALATVAAFVYNLCADLVGGLEVTLAERD</sequence>
<feature type="region of interest" description="Disordered" evidence="1">
    <location>
        <begin position="1"/>
        <end position="136"/>
    </location>
</feature>
<dbReference type="Proteomes" id="UP000246661">
    <property type="component" value="Unassembled WGS sequence"/>
</dbReference>
<evidence type="ECO:0000313" key="5">
    <source>
        <dbReference type="Proteomes" id="UP000246661"/>
    </source>
</evidence>
<dbReference type="InterPro" id="IPR021949">
    <property type="entry name" value="DUF3566_TM"/>
</dbReference>
<dbReference type="OrthoDB" id="3240216at2"/>
<feature type="compositionally biased region" description="Low complexity" evidence="1">
    <location>
        <begin position="115"/>
        <end position="126"/>
    </location>
</feature>